<evidence type="ECO:0000313" key="3">
    <source>
        <dbReference type="EMBL" id="CAD8835967.1"/>
    </source>
</evidence>
<keyword evidence="1" id="KW-0808">Transferase</keyword>
<dbReference type="SUPFAM" id="SSF56399">
    <property type="entry name" value="ADP-ribosylation"/>
    <property type="match status" value="1"/>
</dbReference>
<dbReference type="EC" id="2.4.2.-" evidence="1"/>
<dbReference type="GO" id="GO:0005634">
    <property type="term" value="C:nucleus"/>
    <property type="evidence" value="ECO:0007669"/>
    <property type="project" value="TreeGrafter"/>
</dbReference>
<evidence type="ECO:0000259" key="2">
    <source>
        <dbReference type="PROSITE" id="PS51059"/>
    </source>
</evidence>
<dbReference type="GO" id="GO:0003950">
    <property type="term" value="F:NAD+ poly-ADP-ribosyltransferase activity"/>
    <property type="evidence" value="ECO:0007669"/>
    <property type="project" value="UniProtKB-UniRule"/>
</dbReference>
<evidence type="ECO:0000256" key="1">
    <source>
        <dbReference type="RuleBase" id="RU362114"/>
    </source>
</evidence>
<protein>
    <recommendedName>
        <fullName evidence="1">Poly [ADP-ribose] polymerase</fullName>
        <shortName evidence="1">PARP</shortName>
        <ecNumber evidence="1">2.4.2.-</ecNumber>
    </recommendedName>
</protein>
<keyword evidence="1" id="KW-0520">NAD</keyword>
<gene>
    <name evidence="3" type="ORF">NSCI0253_LOCUS10315</name>
</gene>
<dbReference type="PROSITE" id="PS51059">
    <property type="entry name" value="PARP_CATALYTIC"/>
    <property type="match status" value="1"/>
</dbReference>
<proteinExistence type="predicted"/>
<accession>A0A7S0ZYE6</accession>
<dbReference type="InterPro" id="IPR051712">
    <property type="entry name" value="ARTD-AVP"/>
</dbReference>
<dbReference type="Pfam" id="PF00644">
    <property type="entry name" value="PARP"/>
    <property type="match status" value="1"/>
</dbReference>
<dbReference type="PANTHER" id="PTHR45740:SF2">
    <property type="entry name" value="POLY [ADP-RIBOSE] POLYMERASE"/>
    <property type="match status" value="1"/>
</dbReference>
<reference evidence="3" key="1">
    <citation type="submission" date="2021-01" db="EMBL/GenBank/DDBJ databases">
        <authorList>
            <person name="Corre E."/>
            <person name="Pelletier E."/>
            <person name="Niang G."/>
            <person name="Scheremetjew M."/>
            <person name="Finn R."/>
            <person name="Kale V."/>
            <person name="Holt S."/>
            <person name="Cochrane G."/>
            <person name="Meng A."/>
            <person name="Brown T."/>
            <person name="Cohen L."/>
        </authorList>
    </citation>
    <scope>NUCLEOTIDE SEQUENCE</scope>
</reference>
<dbReference type="InterPro" id="IPR012317">
    <property type="entry name" value="Poly(ADP-ribose)pol_cat_dom"/>
</dbReference>
<dbReference type="EMBL" id="HBFQ01014917">
    <property type="protein sequence ID" value="CAD8835967.1"/>
    <property type="molecule type" value="Transcribed_RNA"/>
</dbReference>
<dbReference type="AlphaFoldDB" id="A0A7S0ZYE6"/>
<organism evidence="3">
    <name type="scientific">Noctiluca scintillans</name>
    <name type="common">Sea sparkle</name>
    <name type="synonym">Red tide dinoflagellate</name>
    <dbReference type="NCBI Taxonomy" id="2966"/>
    <lineage>
        <taxon>Eukaryota</taxon>
        <taxon>Sar</taxon>
        <taxon>Alveolata</taxon>
        <taxon>Dinophyceae</taxon>
        <taxon>Noctilucales</taxon>
        <taxon>Noctilucaceae</taxon>
        <taxon>Noctiluca</taxon>
    </lineage>
</organism>
<keyword evidence="1" id="KW-0328">Glycosyltransferase</keyword>
<name>A0A7S0ZYE6_NOCSC</name>
<feature type="domain" description="PARP catalytic" evidence="2">
    <location>
        <begin position="57"/>
        <end position="276"/>
    </location>
</feature>
<dbReference type="PANTHER" id="PTHR45740">
    <property type="entry name" value="POLY [ADP-RIBOSE] POLYMERASE"/>
    <property type="match status" value="1"/>
</dbReference>
<dbReference type="Gene3D" id="3.90.228.10">
    <property type="match status" value="1"/>
</dbReference>
<dbReference type="GO" id="GO:1990404">
    <property type="term" value="F:NAD+-protein mono-ADP-ribosyltransferase activity"/>
    <property type="evidence" value="ECO:0007669"/>
    <property type="project" value="TreeGrafter"/>
</dbReference>
<sequence length="276" mass="31273">MKAQSVIKETVGHLGEEMGLPASWDIEELVSQETKRHVRKQEETDKALLERMQTLVNETYWGWGGLGKQTRTRDRKSEKIPDHLEVTSVVHVQNAESYVNYNAKRAAITAKLVGSPIKTDWDVKTSKVSLEDAGRHGAKLNKDINEVYLWHGTSPKGALNITDTDFDLKLSGSAYGSLFGAGVYFAESCMKADEYTISDKRGWRPFILCRVVLGRIHYCDAPDPTKSGKTLEQSCTVGGYDSVLGDREKVRMTFREFVVFDGHQIYPEYIVWYQRK</sequence>